<dbReference type="Proteomes" id="UP001348265">
    <property type="component" value="Unassembled WGS sequence"/>
</dbReference>
<keyword evidence="2" id="KW-1185">Reference proteome</keyword>
<dbReference type="InterPro" id="IPR015424">
    <property type="entry name" value="PyrdxlP-dep_Trfase"/>
</dbReference>
<reference evidence="1 2" key="1">
    <citation type="submission" date="2023-08" db="EMBL/GenBank/DDBJ databases">
        <authorList>
            <person name="Sharma P."/>
            <person name="Verma V."/>
            <person name="Mohan M.K."/>
            <person name="Dubey A.K."/>
        </authorList>
    </citation>
    <scope>NUCLEOTIDE SEQUENCE [LARGE SCALE GENOMIC DNA]</scope>
    <source>
        <strain evidence="1 2">ADP4</strain>
    </source>
</reference>
<proteinExistence type="predicted"/>
<comment type="caution">
    <text evidence="1">The sequence shown here is derived from an EMBL/GenBank/DDBJ whole genome shotgun (WGS) entry which is preliminary data.</text>
</comment>
<dbReference type="SUPFAM" id="SSF53383">
    <property type="entry name" value="PLP-dependent transferases"/>
    <property type="match status" value="1"/>
</dbReference>
<evidence type="ECO:0008006" key="3">
    <source>
        <dbReference type="Google" id="ProtNLM"/>
    </source>
</evidence>
<dbReference type="RefSeq" id="WP_331786152.1">
    <property type="nucleotide sequence ID" value="NZ_JAVFKM010000004.1"/>
</dbReference>
<protein>
    <recommendedName>
        <fullName evidence="3">DegT/DnrJ/EryC1/StrS aminotransferase family protein</fullName>
    </recommendedName>
</protein>
<accession>A0ABU7WQY5</accession>
<dbReference type="EMBL" id="JAVFKM010000004">
    <property type="protein sequence ID" value="MEF3113527.1"/>
    <property type="molecule type" value="Genomic_DNA"/>
</dbReference>
<sequence length="282" mass="30732">MAPTPDPGAGRRARPVAGRRARDLLAEGCRATRARTALVPALYCPDVVAALGRAGLAVRYYDVAPGLGPPGAEAERELDDRSVLVWHHPFGCFQQPPAHAGVPVVEDACVALRTAVVQGLDHGDTELRVFSLRKEFAQPIGGVAFGRRAPALAPRLSPADREAADVWRKVRTRLRRSAEAGQAATRIAREHLGDRLSPATVSTPVLTQLPLVSAERDRVVRTLRDRGIAAWFWQERVPGAGNSTAPMAWELWRRLFLVPLPTEQTALQACLGELARVRLDPW</sequence>
<gene>
    <name evidence="1" type="ORF">RB636_09995</name>
</gene>
<evidence type="ECO:0000313" key="2">
    <source>
        <dbReference type="Proteomes" id="UP001348265"/>
    </source>
</evidence>
<organism evidence="1 2">
    <name type="scientific">Streptomyces chrestomyceticus</name>
    <dbReference type="NCBI Taxonomy" id="68185"/>
    <lineage>
        <taxon>Bacteria</taxon>
        <taxon>Bacillati</taxon>
        <taxon>Actinomycetota</taxon>
        <taxon>Actinomycetes</taxon>
        <taxon>Kitasatosporales</taxon>
        <taxon>Streptomycetaceae</taxon>
        <taxon>Streptomyces</taxon>
    </lineage>
</organism>
<name>A0ABU7WQY5_9ACTN</name>
<evidence type="ECO:0000313" key="1">
    <source>
        <dbReference type="EMBL" id="MEF3113527.1"/>
    </source>
</evidence>